<dbReference type="AlphaFoldDB" id="A0A938B0V4"/>
<feature type="transmembrane region" description="Helical" evidence="6">
    <location>
        <begin position="472"/>
        <end position="493"/>
    </location>
</feature>
<dbReference type="Pfam" id="PF12704">
    <property type="entry name" value="MacB_PCD"/>
    <property type="match status" value="1"/>
</dbReference>
<feature type="transmembrane region" description="Helical" evidence="6">
    <location>
        <begin position="301"/>
        <end position="330"/>
    </location>
</feature>
<feature type="transmembrane region" description="Helical" evidence="6">
    <location>
        <begin position="256"/>
        <end position="280"/>
    </location>
</feature>
<feature type="transmembrane region" description="Helical" evidence="6">
    <location>
        <begin position="395"/>
        <end position="415"/>
    </location>
</feature>
<gene>
    <name evidence="9" type="ORF">FJZ47_01025</name>
</gene>
<keyword evidence="2" id="KW-1003">Cell membrane</keyword>
<evidence type="ECO:0000259" key="8">
    <source>
        <dbReference type="Pfam" id="PF12704"/>
    </source>
</evidence>
<feature type="transmembrane region" description="Helical" evidence="6">
    <location>
        <begin position="769"/>
        <end position="791"/>
    </location>
</feature>
<dbReference type="PANTHER" id="PTHR30287">
    <property type="entry name" value="MEMBRANE COMPONENT OF PREDICTED ABC SUPERFAMILY METABOLITE UPTAKE TRANSPORTER"/>
    <property type="match status" value="1"/>
</dbReference>
<name>A0A938B0V4_UNCTE</name>
<dbReference type="EMBL" id="VGLS01000014">
    <property type="protein sequence ID" value="MBM3222376.1"/>
    <property type="molecule type" value="Genomic_DNA"/>
</dbReference>
<dbReference type="InterPro" id="IPR038766">
    <property type="entry name" value="Membrane_comp_ABC_pdt"/>
</dbReference>
<evidence type="ECO:0000256" key="3">
    <source>
        <dbReference type="ARBA" id="ARBA00022692"/>
    </source>
</evidence>
<evidence type="ECO:0000256" key="2">
    <source>
        <dbReference type="ARBA" id="ARBA00022475"/>
    </source>
</evidence>
<feature type="transmembrane region" description="Helical" evidence="6">
    <location>
        <begin position="716"/>
        <end position="738"/>
    </location>
</feature>
<organism evidence="9 10">
    <name type="scientific">Tectimicrobiota bacterium</name>
    <dbReference type="NCBI Taxonomy" id="2528274"/>
    <lineage>
        <taxon>Bacteria</taxon>
        <taxon>Pseudomonadati</taxon>
        <taxon>Nitrospinota/Tectimicrobiota group</taxon>
        <taxon>Candidatus Tectimicrobiota</taxon>
    </lineage>
</organism>
<keyword evidence="3 6" id="KW-0812">Transmembrane</keyword>
<reference evidence="9" key="1">
    <citation type="submission" date="2019-03" db="EMBL/GenBank/DDBJ databases">
        <title>Lake Tanganyika Metagenome-Assembled Genomes (MAGs).</title>
        <authorList>
            <person name="Tran P."/>
        </authorList>
    </citation>
    <scope>NUCLEOTIDE SEQUENCE</scope>
    <source>
        <strain evidence="9">K_DeepCast_65m_m2_066</strain>
    </source>
</reference>
<evidence type="ECO:0000313" key="10">
    <source>
        <dbReference type="Proteomes" id="UP000712673"/>
    </source>
</evidence>
<sequence>MRLGWLCTMAWRDSRGSHTRLVLAMTAMMIGVAALVAILAFAANVHSAMATQAKVLLGADLVLNSRQPLSADMAALLATVPGEQAREIRCTSMAYFPRSADTRLVQVRALEGDFPYYGTLETEPPAAAQHFRHGLQALVDDSLLWQFDAQVGDSIRLGTVTFEIVGRLLKIPGEAATAALLGPRVYIPLPALAATGLIQPGSLLTYKHYMKLPPESDLTQLLETLAPHLASQRLESETVQKRLASMGRAMTNLSRFLNLTGFIALLLGSLGVASAMHVYMQDKRTTVALLRCLGVQTRQAFLVYLLQAAALGLLGSAGGVLLGSLIQTFLPMLLRDFVPVSLPVRPAWGAYAQGGLLGVWMTLVCALLPLVSIRRVSPLLALRVAADTTPAARDGLRWLLGLLMGLSMVAFALAYTERWAYGLGFCLAIGVAFLLLTATARLLIMLVHAWVPASWPYVWRQGLANLARPQNQTLLLVLTLGFSTFLLLSLALVQQMLVQQVERKGEAQQPNIVFFDIQSDQRDAVVQLVRTFALPVQQQVPLVTMRLSSVKHQSVEVLRNAPGTPIPTWALQWEYRSTYRDTLSATETLVAGTWHGQVSDLDRPIPISLETEIAHTLGVTLGDILVFDLQGVPLTTTVQSLRKVDWQRVQPNFFVVFPPGVLETAPQTVVLVSHVPSNALSAALQCAVVQQFPNVSVIDLRLVLATLDTLLARIVFALRFITLFSLVAGVMLCVSAALTTRTQRVRESVLLRTLGASRRQIGQILTTEYLLLGGLAAVTGVLLAVLASWALSLYLFEAPFTPTVPPLLLTVLAVMGLTVLIGRLSSRGVVQHPPLDVLRDA</sequence>
<keyword evidence="5 6" id="KW-0472">Membrane</keyword>
<evidence type="ECO:0000256" key="1">
    <source>
        <dbReference type="ARBA" id="ARBA00004651"/>
    </source>
</evidence>
<feature type="domain" description="ABC3 transporter permease C-terminal" evidence="7">
    <location>
        <begin position="260"/>
        <end position="378"/>
    </location>
</feature>
<feature type="transmembrane region" description="Helical" evidence="6">
    <location>
        <begin position="803"/>
        <end position="822"/>
    </location>
</feature>
<protein>
    <submittedName>
        <fullName evidence="9">FtsX-like permease family protein</fullName>
    </submittedName>
</protein>
<evidence type="ECO:0000256" key="6">
    <source>
        <dbReference type="SAM" id="Phobius"/>
    </source>
</evidence>
<dbReference type="PANTHER" id="PTHR30287:SF1">
    <property type="entry name" value="INNER MEMBRANE PROTEIN"/>
    <property type="match status" value="1"/>
</dbReference>
<dbReference type="InterPro" id="IPR025857">
    <property type="entry name" value="MacB_PCD"/>
</dbReference>
<accession>A0A938B0V4</accession>
<dbReference type="Pfam" id="PF02687">
    <property type="entry name" value="FtsX"/>
    <property type="match status" value="2"/>
</dbReference>
<evidence type="ECO:0000256" key="4">
    <source>
        <dbReference type="ARBA" id="ARBA00022989"/>
    </source>
</evidence>
<dbReference type="GO" id="GO:0005886">
    <property type="term" value="C:plasma membrane"/>
    <property type="evidence" value="ECO:0007669"/>
    <property type="project" value="UniProtKB-SubCell"/>
</dbReference>
<feature type="transmembrane region" description="Helical" evidence="6">
    <location>
        <begin position="21"/>
        <end position="43"/>
    </location>
</feature>
<keyword evidence="4 6" id="KW-1133">Transmembrane helix</keyword>
<feature type="domain" description="ABC3 transporter permease C-terminal" evidence="7">
    <location>
        <begin position="720"/>
        <end position="834"/>
    </location>
</feature>
<comment type="caution">
    <text evidence="9">The sequence shown here is derived from an EMBL/GenBank/DDBJ whole genome shotgun (WGS) entry which is preliminary data.</text>
</comment>
<evidence type="ECO:0000259" key="7">
    <source>
        <dbReference type="Pfam" id="PF02687"/>
    </source>
</evidence>
<feature type="domain" description="MacB-like periplasmic core" evidence="8">
    <location>
        <begin position="22"/>
        <end position="221"/>
    </location>
</feature>
<feature type="transmembrane region" description="Helical" evidence="6">
    <location>
        <begin position="421"/>
        <end position="451"/>
    </location>
</feature>
<dbReference type="InterPro" id="IPR003838">
    <property type="entry name" value="ABC3_permease_C"/>
</dbReference>
<proteinExistence type="predicted"/>
<dbReference type="Proteomes" id="UP000712673">
    <property type="component" value="Unassembled WGS sequence"/>
</dbReference>
<comment type="subcellular location">
    <subcellularLocation>
        <location evidence="1">Cell membrane</location>
        <topology evidence="1">Multi-pass membrane protein</topology>
    </subcellularLocation>
</comment>
<evidence type="ECO:0000313" key="9">
    <source>
        <dbReference type="EMBL" id="MBM3222376.1"/>
    </source>
</evidence>
<evidence type="ECO:0000256" key="5">
    <source>
        <dbReference type="ARBA" id="ARBA00023136"/>
    </source>
</evidence>
<feature type="transmembrane region" description="Helical" evidence="6">
    <location>
        <begin position="350"/>
        <end position="374"/>
    </location>
</feature>